<evidence type="ECO:0000313" key="1">
    <source>
        <dbReference type="Proteomes" id="UP000887565"/>
    </source>
</evidence>
<name>A0A915HK90_ROMCU</name>
<proteinExistence type="predicted"/>
<dbReference type="AlphaFoldDB" id="A0A915HK90"/>
<accession>A0A915HK90</accession>
<dbReference type="WBParaSite" id="nRc.2.0.1.t01986-RA">
    <property type="protein sequence ID" value="nRc.2.0.1.t01986-RA"/>
    <property type="gene ID" value="nRc.2.0.1.g01986"/>
</dbReference>
<protein>
    <submittedName>
        <fullName evidence="2">Uncharacterized protein</fullName>
    </submittedName>
</protein>
<sequence>MYSSLINGAPCSILTMSMVIRDPATEEHILSCDMTLSEKEMVGTEKFPLCQAEASLWNVASTWRQKHPKCLSYKVVLESNNSRCKHDNSKISNMQIRFPLDEFRGVLPDLADFNQAFLEQRGKISGSFRENFNAFNKGWPRKTLEMTYSNISIVSMENVGTP</sequence>
<keyword evidence="1" id="KW-1185">Reference proteome</keyword>
<dbReference type="Proteomes" id="UP000887565">
    <property type="component" value="Unplaced"/>
</dbReference>
<reference evidence="2" key="1">
    <citation type="submission" date="2022-11" db="UniProtKB">
        <authorList>
            <consortium name="WormBaseParasite"/>
        </authorList>
    </citation>
    <scope>IDENTIFICATION</scope>
</reference>
<evidence type="ECO:0000313" key="2">
    <source>
        <dbReference type="WBParaSite" id="nRc.2.0.1.t01986-RA"/>
    </source>
</evidence>
<organism evidence="1 2">
    <name type="scientific">Romanomermis culicivorax</name>
    <name type="common">Nematode worm</name>
    <dbReference type="NCBI Taxonomy" id="13658"/>
    <lineage>
        <taxon>Eukaryota</taxon>
        <taxon>Metazoa</taxon>
        <taxon>Ecdysozoa</taxon>
        <taxon>Nematoda</taxon>
        <taxon>Enoplea</taxon>
        <taxon>Dorylaimia</taxon>
        <taxon>Mermithida</taxon>
        <taxon>Mermithoidea</taxon>
        <taxon>Mermithidae</taxon>
        <taxon>Romanomermis</taxon>
    </lineage>
</organism>